<dbReference type="PANTHER" id="PTHR43736">
    <property type="entry name" value="ADP-RIBOSE PYROPHOSPHATASE"/>
    <property type="match status" value="1"/>
</dbReference>
<name>A0A221KD68_VITFI</name>
<dbReference type="SUPFAM" id="SSF55811">
    <property type="entry name" value="Nudix"/>
    <property type="match status" value="1"/>
</dbReference>
<reference evidence="2 3" key="1">
    <citation type="submission" date="2017-07" db="EMBL/GenBank/DDBJ databases">
        <title>Complete Genome Sequence of the cosmetic ferment Vitreoscilla filiformis (ATCC15551).</title>
        <authorList>
            <person name="Contreras S."/>
            <person name="Sagory-Zalkind P."/>
            <person name="Blanquart H."/>
            <person name="Iltis A."/>
            <person name="Morand S.C."/>
        </authorList>
    </citation>
    <scope>NUCLEOTIDE SEQUENCE [LARGE SCALE GENOMIC DNA]</scope>
    <source>
        <strain evidence="2 3">ATCC 15551</strain>
    </source>
</reference>
<accession>A0A221KD68</accession>
<dbReference type="GO" id="GO:0016740">
    <property type="term" value="F:transferase activity"/>
    <property type="evidence" value="ECO:0007669"/>
    <property type="project" value="UniProtKB-KW"/>
</dbReference>
<dbReference type="AlphaFoldDB" id="A0A221KD68"/>
<feature type="domain" description="Nudix hydrolase" evidence="1">
    <location>
        <begin position="225"/>
        <end position="362"/>
    </location>
</feature>
<dbReference type="Gene3D" id="3.40.50.620">
    <property type="entry name" value="HUPs"/>
    <property type="match status" value="1"/>
</dbReference>
<proteinExistence type="predicted"/>
<dbReference type="KEGG" id="vff:VITFI_CDS1183"/>
<dbReference type="Pfam" id="PF01467">
    <property type="entry name" value="CTP_transf_like"/>
    <property type="match status" value="1"/>
</dbReference>
<evidence type="ECO:0000313" key="2">
    <source>
        <dbReference type="EMBL" id="ASM76961.1"/>
    </source>
</evidence>
<evidence type="ECO:0000259" key="1">
    <source>
        <dbReference type="PROSITE" id="PS51462"/>
    </source>
</evidence>
<dbReference type="PROSITE" id="PS51462">
    <property type="entry name" value="NUDIX"/>
    <property type="match status" value="1"/>
</dbReference>
<keyword evidence="2" id="KW-0808">Transferase</keyword>
<dbReference type="SUPFAM" id="SSF52374">
    <property type="entry name" value="Nucleotidylyl transferase"/>
    <property type="match status" value="1"/>
</dbReference>
<evidence type="ECO:0000313" key="3">
    <source>
        <dbReference type="Proteomes" id="UP000199729"/>
    </source>
</evidence>
<dbReference type="EMBL" id="CP022423">
    <property type="protein sequence ID" value="ASM76961.1"/>
    <property type="molecule type" value="Genomic_DNA"/>
</dbReference>
<dbReference type="InterPro" id="IPR014729">
    <property type="entry name" value="Rossmann-like_a/b/a_fold"/>
</dbReference>
<dbReference type="PANTHER" id="PTHR43736:SF1">
    <property type="entry name" value="DIHYDRONEOPTERIN TRIPHOSPHATE DIPHOSPHATASE"/>
    <property type="match status" value="1"/>
</dbReference>
<organism evidence="2 3">
    <name type="scientific">Vitreoscilla filiformis</name>
    <dbReference type="NCBI Taxonomy" id="63"/>
    <lineage>
        <taxon>Bacteria</taxon>
        <taxon>Pseudomonadati</taxon>
        <taxon>Pseudomonadota</taxon>
        <taxon>Betaproteobacteria</taxon>
        <taxon>Neisseriales</taxon>
        <taxon>Neisseriaceae</taxon>
        <taxon>Vitreoscilla</taxon>
    </lineage>
</organism>
<dbReference type="InterPro" id="IPR004821">
    <property type="entry name" value="Cyt_trans-like"/>
</dbReference>
<dbReference type="InterPro" id="IPR015797">
    <property type="entry name" value="NUDIX_hydrolase-like_dom_sf"/>
</dbReference>
<dbReference type="InterPro" id="IPR000086">
    <property type="entry name" value="NUDIX_hydrolase_dom"/>
</dbReference>
<protein>
    <submittedName>
        <fullName evidence="2">Cytidyltransferase</fullName>
    </submittedName>
</protein>
<dbReference type="Pfam" id="PF00293">
    <property type="entry name" value="NUDIX"/>
    <property type="match status" value="1"/>
</dbReference>
<dbReference type="NCBIfam" id="TIGR00125">
    <property type="entry name" value="cyt_tran_rel"/>
    <property type="match status" value="1"/>
</dbReference>
<dbReference type="Gene3D" id="3.90.79.10">
    <property type="entry name" value="Nucleoside Triphosphate Pyrophosphohydrolase"/>
    <property type="match status" value="1"/>
</dbReference>
<dbReference type="Proteomes" id="UP000199729">
    <property type="component" value="Chromosome"/>
</dbReference>
<gene>
    <name evidence="2" type="ORF">VITFI_CDS1183</name>
</gene>
<dbReference type="CDD" id="cd18873">
    <property type="entry name" value="NUDIX_NadM_like"/>
    <property type="match status" value="1"/>
</dbReference>
<sequence>MPMIAPALDAAVLIGRFQPLHHGHVAGLRHALAEAPRCVVVIASSYQARTPRNPFTWEERAQLIRHSLSPEEAARVSFVPAREPFHLPRWARQVRQGVLNALGLQDEKEALHANIGLVSLMEDLPSHERMHIELRAQTGWQLLPTSVAPSLPSLPTPGRMLREHLFANAEALPDATLAGMAHALPDATQQFVRTWMDGPHYAVLAEEWRMLRDYHAAWADAPYPPVFVTVDALVTCGGHHVLLIRRGQAPGKGLLALPGGFLDVHESLWHATLRELAEETGLERSEHAWRAAVRGMAVFDHPERSQRGRTLTHCHWFDLPDASPPPVEAADDAMDAAWVPIRHLRALEDQFHDDHFHILDHFLNLSA</sequence>
<keyword evidence="3" id="KW-1185">Reference proteome</keyword>